<gene>
    <name evidence="1" type="ORF">PanWU01x14_089400</name>
</gene>
<dbReference type="EMBL" id="JXTB01000057">
    <property type="protein sequence ID" value="PON69217.1"/>
    <property type="molecule type" value="Genomic_DNA"/>
</dbReference>
<sequence length="60" mass="6524">VRLTCVAGLFRPQMGPCSEPAPGIGRPLFGPVIAKEKAWAWLLPGTNRALSLRHLLKSPF</sequence>
<dbReference type="AlphaFoldDB" id="A0A2P5D7D6"/>
<proteinExistence type="predicted"/>
<protein>
    <submittedName>
        <fullName evidence="1">Uncharacterized protein</fullName>
    </submittedName>
</protein>
<dbReference type="Proteomes" id="UP000237105">
    <property type="component" value="Unassembled WGS sequence"/>
</dbReference>
<reference evidence="2" key="1">
    <citation type="submission" date="2016-06" db="EMBL/GenBank/DDBJ databases">
        <title>Parallel loss of symbiosis genes in relatives of nitrogen-fixing non-legume Parasponia.</title>
        <authorList>
            <person name="Van Velzen R."/>
            <person name="Holmer R."/>
            <person name="Bu F."/>
            <person name="Rutten L."/>
            <person name="Van Zeijl A."/>
            <person name="Liu W."/>
            <person name="Santuari L."/>
            <person name="Cao Q."/>
            <person name="Sharma T."/>
            <person name="Shen D."/>
            <person name="Roswanjaya Y."/>
            <person name="Wardhani T."/>
            <person name="Kalhor M.S."/>
            <person name="Jansen J."/>
            <person name="Van den Hoogen J."/>
            <person name="Gungor B."/>
            <person name="Hartog M."/>
            <person name="Hontelez J."/>
            <person name="Verver J."/>
            <person name="Yang W.-C."/>
            <person name="Schijlen E."/>
            <person name="Repin R."/>
            <person name="Schilthuizen M."/>
            <person name="Schranz E."/>
            <person name="Heidstra R."/>
            <person name="Miyata K."/>
            <person name="Fedorova E."/>
            <person name="Kohlen W."/>
            <person name="Bisseling T."/>
            <person name="Smit S."/>
            <person name="Geurts R."/>
        </authorList>
    </citation>
    <scope>NUCLEOTIDE SEQUENCE [LARGE SCALE GENOMIC DNA]</scope>
    <source>
        <strain evidence="2">cv. WU1-14</strain>
    </source>
</reference>
<evidence type="ECO:0000313" key="2">
    <source>
        <dbReference type="Proteomes" id="UP000237105"/>
    </source>
</evidence>
<evidence type="ECO:0000313" key="1">
    <source>
        <dbReference type="EMBL" id="PON69217.1"/>
    </source>
</evidence>
<comment type="caution">
    <text evidence="1">The sequence shown here is derived from an EMBL/GenBank/DDBJ whole genome shotgun (WGS) entry which is preliminary data.</text>
</comment>
<feature type="non-terminal residue" evidence="1">
    <location>
        <position position="1"/>
    </location>
</feature>
<accession>A0A2P5D7D6</accession>
<organism evidence="1 2">
    <name type="scientific">Parasponia andersonii</name>
    <name type="common">Sponia andersonii</name>
    <dbReference type="NCBI Taxonomy" id="3476"/>
    <lineage>
        <taxon>Eukaryota</taxon>
        <taxon>Viridiplantae</taxon>
        <taxon>Streptophyta</taxon>
        <taxon>Embryophyta</taxon>
        <taxon>Tracheophyta</taxon>
        <taxon>Spermatophyta</taxon>
        <taxon>Magnoliopsida</taxon>
        <taxon>eudicotyledons</taxon>
        <taxon>Gunneridae</taxon>
        <taxon>Pentapetalae</taxon>
        <taxon>rosids</taxon>
        <taxon>fabids</taxon>
        <taxon>Rosales</taxon>
        <taxon>Cannabaceae</taxon>
        <taxon>Parasponia</taxon>
    </lineage>
</organism>
<keyword evidence="2" id="KW-1185">Reference proteome</keyword>
<name>A0A2P5D7D6_PARAD</name>